<sequence>MFSGLAFGCLPTTVWARDVVFTGEELMATKVNAKGPSTPNGPLRRTGVWLQKTRLDLSHVLTRKPYLHLFATTERREKLELLAPRLVGLTLKDDWRIEMEVDLPYVNDLEAWRQRLRAGSVTSLELLETGQMASFLPYLQLLGDWQALNVYFAGLLKINVGLALLLRDKVRELQQCELGAWLKRTEWIPQPESLARPRPPTAPLAPPTLNGLA</sequence>
<dbReference type="Proteomes" id="UP001232163">
    <property type="component" value="Unassembled WGS sequence"/>
</dbReference>
<name>A0ABT9MD02_9DEIO</name>
<evidence type="ECO:0000313" key="2">
    <source>
        <dbReference type="EMBL" id="MDP9764460.1"/>
    </source>
</evidence>
<proteinExistence type="predicted"/>
<feature type="compositionally biased region" description="Pro residues" evidence="1">
    <location>
        <begin position="197"/>
        <end position="206"/>
    </location>
</feature>
<protein>
    <recommendedName>
        <fullName evidence="4">DUF4390 domain-containing protein</fullName>
    </recommendedName>
</protein>
<evidence type="ECO:0008006" key="4">
    <source>
        <dbReference type="Google" id="ProtNLM"/>
    </source>
</evidence>
<feature type="region of interest" description="Disordered" evidence="1">
    <location>
        <begin position="192"/>
        <end position="213"/>
    </location>
</feature>
<evidence type="ECO:0000313" key="3">
    <source>
        <dbReference type="Proteomes" id="UP001232163"/>
    </source>
</evidence>
<dbReference type="EMBL" id="JAURUR010000004">
    <property type="protein sequence ID" value="MDP9764460.1"/>
    <property type="molecule type" value="Genomic_DNA"/>
</dbReference>
<gene>
    <name evidence="2" type="ORF">QO006_001885</name>
</gene>
<accession>A0ABT9MD02</accession>
<reference evidence="2 3" key="1">
    <citation type="submission" date="2023-07" db="EMBL/GenBank/DDBJ databases">
        <title>Genomic Encyclopedia of Type Strains, Phase IV (KMG-IV): sequencing the most valuable type-strain genomes for metagenomic binning, comparative biology and taxonomic classification.</title>
        <authorList>
            <person name="Goeker M."/>
        </authorList>
    </citation>
    <scope>NUCLEOTIDE SEQUENCE [LARGE SCALE GENOMIC DNA]</scope>
    <source>
        <strain evidence="2 3">NIO-1023</strain>
    </source>
</reference>
<dbReference type="RefSeq" id="WP_307465992.1">
    <property type="nucleotide sequence ID" value="NZ_JAURUR010000004.1"/>
</dbReference>
<organism evidence="2 3">
    <name type="scientific">Deinococcus enclensis</name>
    <dbReference type="NCBI Taxonomy" id="1049582"/>
    <lineage>
        <taxon>Bacteria</taxon>
        <taxon>Thermotogati</taxon>
        <taxon>Deinococcota</taxon>
        <taxon>Deinococci</taxon>
        <taxon>Deinococcales</taxon>
        <taxon>Deinococcaceae</taxon>
        <taxon>Deinococcus</taxon>
    </lineage>
</organism>
<keyword evidence="3" id="KW-1185">Reference proteome</keyword>
<evidence type="ECO:0000256" key="1">
    <source>
        <dbReference type="SAM" id="MobiDB-lite"/>
    </source>
</evidence>
<comment type="caution">
    <text evidence="2">The sequence shown here is derived from an EMBL/GenBank/DDBJ whole genome shotgun (WGS) entry which is preliminary data.</text>
</comment>